<keyword evidence="1" id="KW-0732">Signal</keyword>
<name>A0A6S6TXW1_9GAMM</name>
<feature type="chain" id="PRO_5027626324" description="SPI-1 type 3 secretion system secretin N0 domain-containing protein" evidence="1">
    <location>
        <begin position="22"/>
        <end position="217"/>
    </location>
</feature>
<accession>A0A6S6TXW1</accession>
<dbReference type="Gene3D" id="3.55.50.30">
    <property type="match status" value="1"/>
</dbReference>
<dbReference type="Gene3D" id="3.30.1370.120">
    <property type="match status" value="1"/>
</dbReference>
<protein>
    <recommendedName>
        <fullName evidence="2">SPI-1 type 3 secretion system secretin N0 domain-containing protein</fullName>
    </recommendedName>
</protein>
<evidence type="ECO:0000313" key="3">
    <source>
        <dbReference type="EMBL" id="CAA6824245.1"/>
    </source>
</evidence>
<dbReference type="Pfam" id="PF21304">
    <property type="entry name" value="T3S_SPI-1_N0"/>
    <property type="match status" value="1"/>
</dbReference>
<reference evidence="3" key="1">
    <citation type="submission" date="2020-01" db="EMBL/GenBank/DDBJ databases">
        <authorList>
            <person name="Meier V. D."/>
            <person name="Meier V D."/>
        </authorList>
    </citation>
    <scope>NUCLEOTIDE SEQUENCE</scope>
    <source>
        <strain evidence="3">HLG_WM_MAG_08</strain>
    </source>
</reference>
<evidence type="ECO:0000259" key="2">
    <source>
        <dbReference type="Pfam" id="PF21304"/>
    </source>
</evidence>
<feature type="domain" description="SPI-1 type 3 secretion system secretin N0" evidence="2">
    <location>
        <begin position="37"/>
        <end position="99"/>
    </location>
</feature>
<dbReference type="InterPro" id="IPR038591">
    <property type="entry name" value="NolW-like_sf"/>
</dbReference>
<dbReference type="InterPro" id="IPR049034">
    <property type="entry name" value="T3S_SPI-1_N0"/>
</dbReference>
<gene>
    <name evidence="3" type="ORF">HELGO_WM24397</name>
</gene>
<organism evidence="3">
    <name type="scientific">uncultured Thiotrichaceae bacterium</name>
    <dbReference type="NCBI Taxonomy" id="298394"/>
    <lineage>
        <taxon>Bacteria</taxon>
        <taxon>Pseudomonadati</taxon>
        <taxon>Pseudomonadota</taxon>
        <taxon>Gammaproteobacteria</taxon>
        <taxon>Thiotrichales</taxon>
        <taxon>Thiotrichaceae</taxon>
        <taxon>environmental samples</taxon>
    </lineage>
</organism>
<dbReference type="AlphaFoldDB" id="A0A6S6TXW1"/>
<proteinExistence type="predicted"/>
<dbReference type="PROSITE" id="PS51257">
    <property type="entry name" value="PROKAR_LIPOPROTEIN"/>
    <property type="match status" value="1"/>
</dbReference>
<feature type="signal peptide" evidence="1">
    <location>
        <begin position="1"/>
        <end position="21"/>
    </location>
</feature>
<sequence>MLSQKVLLCSLIMCACQVGNAAPLPWNDKPYSHYSDEEPLAEMLGSLAANQGTPITISEKVVNVVSMHYKNKPSKEIFEDIAKTYGLIWYYDGEAIFVYKEEEAKRGSVSMTTMGPGEFSEALERLDILDSQYHWEVSELDNVIYFTGPERFVNSVVSMAKLMDNQPKKRSKVFKWTDASGRVNFSNERPLSSRGSDKDVATEDRFPGFDVVDVIDR</sequence>
<evidence type="ECO:0000256" key="1">
    <source>
        <dbReference type="SAM" id="SignalP"/>
    </source>
</evidence>
<dbReference type="EMBL" id="CACVAV010000378">
    <property type="protein sequence ID" value="CAA6824245.1"/>
    <property type="molecule type" value="Genomic_DNA"/>
</dbReference>